<proteinExistence type="predicted"/>
<keyword evidence="2" id="KW-1185">Reference proteome</keyword>
<protein>
    <submittedName>
        <fullName evidence="1">Uncharacterized protein</fullName>
    </submittedName>
</protein>
<name>A0AAU9K6Q3_9CILI</name>
<reference evidence="1" key="1">
    <citation type="submission" date="2021-09" db="EMBL/GenBank/DDBJ databases">
        <authorList>
            <consortium name="AG Swart"/>
            <person name="Singh M."/>
            <person name="Singh A."/>
            <person name="Seah K."/>
            <person name="Emmerich C."/>
        </authorList>
    </citation>
    <scope>NUCLEOTIDE SEQUENCE</scope>
    <source>
        <strain evidence="1">ATCC30299</strain>
    </source>
</reference>
<gene>
    <name evidence="1" type="ORF">BSTOLATCC_MIC53393</name>
</gene>
<dbReference type="AlphaFoldDB" id="A0AAU9K6Q3"/>
<evidence type="ECO:0000313" key="1">
    <source>
        <dbReference type="EMBL" id="CAG9331318.1"/>
    </source>
</evidence>
<organism evidence="1 2">
    <name type="scientific">Blepharisma stoltei</name>
    <dbReference type="NCBI Taxonomy" id="1481888"/>
    <lineage>
        <taxon>Eukaryota</taxon>
        <taxon>Sar</taxon>
        <taxon>Alveolata</taxon>
        <taxon>Ciliophora</taxon>
        <taxon>Postciliodesmatophora</taxon>
        <taxon>Heterotrichea</taxon>
        <taxon>Heterotrichida</taxon>
        <taxon>Blepharismidae</taxon>
        <taxon>Blepharisma</taxon>
    </lineage>
</organism>
<comment type="caution">
    <text evidence="1">The sequence shown here is derived from an EMBL/GenBank/DDBJ whole genome shotgun (WGS) entry which is preliminary data.</text>
</comment>
<sequence>MKRRRSDLEKTDKVIENLKKQLTDIKIFKEKFQDLLLDYESLKWNSSRLEEFSYKILIVEEELEKLNNYKKLDNEIIFLCEINNEINTLCNKITAKIGAITQKICDFKNNFIFDSKYV</sequence>
<evidence type="ECO:0000313" key="2">
    <source>
        <dbReference type="Proteomes" id="UP001162131"/>
    </source>
</evidence>
<dbReference type="EMBL" id="CAJZBQ010000053">
    <property type="protein sequence ID" value="CAG9331318.1"/>
    <property type="molecule type" value="Genomic_DNA"/>
</dbReference>
<dbReference type="Proteomes" id="UP001162131">
    <property type="component" value="Unassembled WGS sequence"/>
</dbReference>
<accession>A0AAU9K6Q3</accession>